<keyword evidence="2" id="KW-1185">Reference proteome</keyword>
<dbReference type="PANTHER" id="PTHR39169">
    <property type="match status" value="1"/>
</dbReference>
<dbReference type="InterPro" id="IPR011008">
    <property type="entry name" value="Dimeric_a/b-barrel"/>
</dbReference>
<dbReference type="EMBL" id="CP135177">
    <property type="protein sequence ID" value="WZS88211.1"/>
    <property type="molecule type" value="Genomic_DNA"/>
</dbReference>
<keyword evidence="1" id="KW-0503">Monooxygenase</keyword>
<gene>
    <name evidence="1" type="ORF">QYQ95_16840</name>
</gene>
<organism evidence="1 2">
    <name type="scientific">Vibrio cyclitrophicus ZF270</name>
    <dbReference type="NCBI Taxonomy" id="1136176"/>
    <lineage>
        <taxon>Bacteria</taxon>
        <taxon>Pseudomonadati</taxon>
        <taxon>Pseudomonadota</taxon>
        <taxon>Gammaproteobacteria</taxon>
        <taxon>Vibrionales</taxon>
        <taxon>Vibrionaceae</taxon>
        <taxon>Vibrio</taxon>
    </lineage>
</organism>
<dbReference type="Proteomes" id="UP001441914">
    <property type="component" value="Chromosome 2"/>
</dbReference>
<dbReference type="RefSeq" id="WP_017059571.1">
    <property type="nucleotide sequence ID" value="NZ_CP135177.1"/>
</dbReference>
<sequence>MKLLQVDFEFNGPFGEEMSNALVGLAKSINNESGLIWKIWTENQAKKLGGGVYLFEDQLSAETYLAMHSARLKEMGVDKVRGVIFDVNQPLTTINKGPING</sequence>
<dbReference type="SUPFAM" id="SSF54909">
    <property type="entry name" value="Dimeric alpha+beta barrel"/>
    <property type="match status" value="1"/>
</dbReference>
<dbReference type="GO" id="GO:0004497">
    <property type="term" value="F:monooxygenase activity"/>
    <property type="evidence" value="ECO:0007669"/>
    <property type="project" value="UniProtKB-KW"/>
</dbReference>
<dbReference type="Gene3D" id="3.30.70.100">
    <property type="match status" value="1"/>
</dbReference>
<dbReference type="InterPro" id="IPR014910">
    <property type="entry name" value="YdhR"/>
</dbReference>
<dbReference type="NCBIfam" id="NF008333">
    <property type="entry name" value="PRK11118.1"/>
    <property type="match status" value="1"/>
</dbReference>
<protein>
    <submittedName>
        <fullName evidence="1">Monooxygenase</fullName>
    </submittedName>
</protein>
<dbReference type="AlphaFoldDB" id="A0AAN0LST7"/>
<evidence type="ECO:0000313" key="2">
    <source>
        <dbReference type="Proteomes" id="UP001441914"/>
    </source>
</evidence>
<keyword evidence="1" id="KW-0560">Oxidoreductase</keyword>
<evidence type="ECO:0000313" key="1">
    <source>
        <dbReference type="EMBL" id="WZS88211.1"/>
    </source>
</evidence>
<dbReference type="PANTHER" id="PTHR39169:SF1">
    <property type="entry name" value="MONOOXYGENASE YDHR-RELATED"/>
    <property type="match status" value="1"/>
</dbReference>
<accession>A0AAN0LST7</accession>
<reference evidence="1 2" key="1">
    <citation type="journal article" date="2024" name="Elife">
        <title>Polysaccharide breakdown products drive degradation-dispersal cycles of foraging bacteria through changes in metabolism and motility.</title>
        <authorList>
            <person name="Stubbusch A.K."/>
            <person name="Keegstra J.M."/>
            <person name="Schwartzman J."/>
            <person name="Pontrelli S."/>
            <person name="Clerc E.E."/>
            <person name="Stocker R."/>
            <person name="Magnabosco C."/>
            <person name="Schubert O.T."/>
            <person name="Ackermann M."/>
            <person name="D'Souza G.G."/>
        </authorList>
    </citation>
    <scope>NUCLEOTIDE SEQUENCE [LARGE SCALE GENOMIC DNA]</scope>
    <source>
        <strain evidence="1 2">ZF270</strain>
    </source>
</reference>
<dbReference type="Pfam" id="PF08803">
    <property type="entry name" value="ydhR"/>
    <property type="match status" value="1"/>
</dbReference>
<name>A0AAN0LST7_9VIBR</name>
<proteinExistence type="predicted"/>